<protein>
    <submittedName>
        <fullName evidence="1">Uncharacterized protein</fullName>
    </submittedName>
</protein>
<evidence type="ECO:0000313" key="2">
    <source>
        <dbReference type="Proteomes" id="UP000007015"/>
    </source>
</evidence>
<gene>
    <name evidence="1" type="ORF">OsI_27884</name>
</gene>
<sequence length="718" mass="76917">MTSSSTAAAAIQSASSSTLSPHAAPFALPVRPARAPLQDGDVSRSMDGSIVVHGLDNKILGDAHPSSSSATSCFRTQSFDTVLPASTCGVNASQPREWPEIGSDAAYPSSICSTSVVFSYPSVMMASNHNQKNPLYPGMGSNGSRCSTVKIESPPNKISEANKISCGLTSKSSMTKDVSKSNEDAVKNAPFPQILEVGTEICSKEASPVSHTRPLHISTAGSDPCDSMADGVKTEPSECYVDSPCWRGRGTSLSHQTSVTQLINQESEAFDAGQKKSTSTVQHCGVLTASQNLDTIENKQNQSQSHVELSVSMKSGDIGKKEEEVSHNKELESAKQCAAKCTAEQKHSLELRDNSVKRSGLNFAAPDFIPSSVGKSKIVKGSCSTTGRNTSGILKAMENLSEMLRDSCLLDENELDEHEHTLLQSVIENLQTCIDRKKKGPINDDGSNKAGLRAPHSQSTVLKSYAGDYRGSCTTNGGNGITVNKSVGPTRVLSDFGKNSLTWSQPSFNNIPRMISCEEDHSQILIYKNLWIDAERTNCELKYLLKQNRIKIGQESSMAHIGGPRNPSFQACDLGAGPSNSYGAAISYPPTLSFPKGDSTEETSRARNTDLLYTGDCIRLGDNSVPSCSASTISHPTRPNNFQGDLLTGLEETGLHHHAQPVPQLAPSRVHREPRISTMDEASGHSCFTGADGILSGNSEYGLSSDWEHVLKEEIGWS</sequence>
<dbReference type="AlphaFoldDB" id="A2YRE6"/>
<dbReference type="OMA" id="WIDAERT"/>
<reference evidence="1 2" key="1">
    <citation type="journal article" date="2005" name="PLoS Biol.">
        <title>The genomes of Oryza sativa: a history of duplications.</title>
        <authorList>
            <person name="Yu J."/>
            <person name="Wang J."/>
            <person name="Lin W."/>
            <person name="Li S."/>
            <person name="Li H."/>
            <person name="Zhou J."/>
            <person name="Ni P."/>
            <person name="Dong W."/>
            <person name="Hu S."/>
            <person name="Zeng C."/>
            <person name="Zhang J."/>
            <person name="Zhang Y."/>
            <person name="Li R."/>
            <person name="Xu Z."/>
            <person name="Li S."/>
            <person name="Li X."/>
            <person name="Zheng H."/>
            <person name="Cong L."/>
            <person name="Lin L."/>
            <person name="Yin J."/>
            <person name="Geng J."/>
            <person name="Li G."/>
            <person name="Shi J."/>
            <person name="Liu J."/>
            <person name="Lv H."/>
            <person name="Li J."/>
            <person name="Wang J."/>
            <person name="Deng Y."/>
            <person name="Ran L."/>
            <person name="Shi X."/>
            <person name="Wang X."/>
            <person name="Wu Q."/>
            <person name="Li C."/>
            <person name="Ren X."/>
            <person name="Wang J."/>
            <person name="Wang X."/>
            <person name="Li D."/>
            <person name="Liu D."/>
            <person name="Zhang X."/>
            <person name="Ji Z."/>
            <person name="Zhao W."/>
            <person name="Sun Y."/>
            <person name="Zhang Z."/>
            <person name="Bao J."/>
            <person name="Han Y."/>
            <person name="Dong L."/>
            <person name="Ji J."/>
            <person name="Chen P."/>
            <person name="Wu S."/>
            <person name="Liu J."/>
            <person name="Xiao Y."/>
            <person name="Bu D."/>
            <person name="Tan J."/>
            <person name="Yang L."/>
            <person name="Ye C."/>
            <person name="Zhang J."/>
            <person name="Xu J."/>
            <person name="Zhou Y."/>
            <person name="Yu Y."/>
            <person name="Zhang B."/>
            <person name="Zhuang S."/>
            <person name="Wei H."/>
            <person name="Liu B."/>
            <person name="Lei M."/>
            <person name="Yu H."/>
            <person name="Li Y."/>
            <person name="Xu H."/>
            <person name="Wei S."/>
            <person name="He X."/>
            <person name="Fang L."/>
            <person name="Zhang Z."/>
            <person name="Zhang Y."/>
            <person name="Huang X."/>
            <person name="Su Z."/>
            <person name="Tong W."/>
            <person name="Li J."/>
            <person name="Tong Z."/>
            <person name="Li S."/>
            <person name="Ye J."/>
            <person name="Wang L."/>
            <person name="Fang L."/>
            <person name="Lei T."/>
            <person name="Chen C."/>
            <person name="Chen H."/>
            <person name="Xu Z."/>
            <person name="Li H."/>
            <person name="Huang H."/>
            <person name="Zhang F."/>
            <person name="Xu H."/>
            <person name="Li N."/>
            <person name="Zhao C."/>
            <person name="Li S."/>
            <person name="Dong L."/>
            <person name="Huang Y."/>
            <person name="Li L."/>
            <person name="Xi Y."/>
            <person name="Qi Q."/>
            <person name="Li W."/>
            <person name="Zhang B."/>
            <person name="Hu W."/>
            <person name="Zhang Y."/>
            <person name="Tian X."/>
            <person name="Jiao Y."/>
            <person name="Liang X."/>
            <person name="Jin J."/>
            <person name="Gao L."/>
            <person name="Zheng W."/>
            <person name="Hao B."/>
            <person name="Liu S."/>
            <person name="Wang W."/>
            <person name="Yuan L."/>
            <person name="Cao M."/>
            <person name="McDermott J."/>
            <person name="Samudrala R."/>
            <person name="Wang J."/>
            <person name="Wong G.K."/>
            <person name="Yang H."/>
        </authorList>
    </citation>
    <scope>NUCLEOTIDE SEQUENCE [LARGE SCALE GENOMIC DNA]</scope>
    <source>
        <strain evidence="2">cv. 93-11</strain>
    </source>
</reference>
<accession>A2YRE6</accession>
<organism evidence="1 2">
    <name type="scientific">Oryza sativa subsp. indica</name>
    <name type="common">Rice</name>
    <dbReference type="NCBI Taxonomy" id="39946"/>
    <lineage>
        <taxon>Eukaryota</taxon>
        <taxon>Viridiplantae</taxon>
        <taxon>Streptophyta</taxon>
        <taxon>Embryophyta</taxon>
        <taxon>Tracheophyta</taxon>
        <taxon>Spermatophyta</taxon>
        <taxon>Magnoliopsida</taxon>
        <taxon>Liliopsida</taxon>
        <taxon>Poales</taxon>
        <taxon>Poaceae</taxon>
        <taxon>BOP clade</taxon>
        <taxon>Oryzoideae</taxon>
        <taxon>Oryzeae</taxon>
        <taxon>Oryzinae</taxon>
        <taxon>Oryza</taxon>
        <taxon>Oryza sativa</taxon>
    </lineage>
</organism>
<dbReference type="Proteomes" id="UP000007015">
    <property type="component" value="Chromosome 8"/>
</dbReference>
<evidence type="ECO:0000313" key="1">
    <source>
        <dbReference type="EMBL" id="EAZ05657.1"/>
    </source>
</evidence>
<name>A2YRE6_ORYSI</name>
<keyword evidence="2" id="KW-1185">Reference proteome</keyword>
<dbReference type="Gramene" id="BGIOSGA027624-TA">
    <property type="protein sequence ID" value="BGIOSGA027624-PA"/>
    <property type="gene ID" value="BGIOSGA027624"/>
</dbReference>
<dbReference type="HOGENOM" id="CLU_398167_0_0_1"/>
<dbReference type="PANTHER" id="PTHR34361">
    <property type="entry name" value="OS08G0157800 PROTEIN"/>
    <property type="match status" value="1"/>
</dbReference>
<dbReference type="PANTHER" id="PTHR34361:SF2">
    <property type="entry name" value="OS08G0157800 PROTEIN"/>
    <property type="match status" value="1"/>
</dbReference>
<proteinExistence type="predicted"/>
<dbReference type="STRING" id="39946.A2YRE6"/>
<dbReference type="EMBL" id="CM000133">
    <property type="protein sequence ID" value="EAZ05657.1"/>
    <property type="molecule type" value="Genomic_DNA"/>
</dbReference>